<dbReference type="GO" id="GO:0006952">
    <property type="term" value="P:defense response"/>
    <property type="evidence" value="ECO:0007669"/>
    <property type="project" value="UniProtKB-KW"/>
</dbReference>
<dbReference type="Pfam" id="PF23282">
    <property type="entry name" value="WHD_ROQ1"/>
    <property type="match status" value="1"/>
</dbReference>
<dbReference type="GO" id="GO:0043531">
    <property type="term" value="F:ADP binding"/>
    <property type="evidence" value="ECO:0007669"/>
    <property type="project" value="InterPro"/>
</dbReference>
<dbReference type="InterPro" id="IPR055414">
    <property type="entry name" value="LRR_R13L4/SHOC2-like"/>
</dbReference>
<dbReference type="PANTHER" id="PTHR11017">
    <property type="entry name" value="LEUCINE-RICH REPEAT-CONTAINING PROTEIN"/>
    <property type="match status" value="1"/>
</dbReference>
<reference evidence="7" key="1">
    <citation type="journal article" date="2013" name="Nat. Genet.">
        <title>The Capsella rubella genome and the genomic consequences of rapid mating system evolution.</title>
        <authorList>
            <person name="Slotte T."/>
            <person name="Hazzouri K.M."/>
            <person name="Agren J.A."/>
            <person name="Koenig D."/>
            <person name="Maumus F."/>
            <person name="Guo Y.L."/>
            <person name="Steige K."/>
            <person name="Platts A.E."/>
            <person name="Escobar J.S."/>
            <person name="Newman L.K."/>
            <person name="Wang W."/>
            <person name="Mandakova T."/>
            <person name="Vello E."/>
            <person name="Smith L.M."/>
            <person name="Henz S.R."/>
            <person name="Steffen J."/>
            <person name="Takuno S."/>
            <person name="Brandvain Y."/>
            <person name="Coop G."/>
            <person name="Andolfatto P."/>
            <person name="Hu T.T."/>
            <person name="Blanchette M."/>
            <person name="Clark R.M."/>
            <person name="Quesneville H."/>
            <person name="Nordborg M."/>
            <person name="Gaut B.S."/>
            <person name="Lysak M.A."/>
            <person name="Jenkins J."/>
            <person name="Grimwood J."/>
            <person name="Chapman J."/>
            <person name="Prochnik S."/>
            <person name="Shu S."/>
            <person name="Rokhsar D."/>
            <person name="Schmutz J."/>
            <person name="Weigel D."/>
            <person name="Wright S.I."/>
        </authorList>
    </citation>
    <scope>NUCLEOTIDE SEQUENCE [LARGE SCALE GENOMIC DNA]</scope>
    <source>
        <strain evidence="7">cv. Monte Gargano</strain>
    </source>
</reference>
<dbReference type="PRINTS" id="PR00364">
    <property type="entry name" value="DISEASERSIST"/>
</dbReference>
<name>R0GU79_9BRAS</name>
<keyword evidence="4" id="KW-0520">NAD</keyword>
<dbReference type="FunFam" id="3.40.50.10140:FF:000007">
    <property type="entry name" value="Disease resistance protein (TIR-NBS-LRR class)"/>
    <property type="match status" value="1"/>
</dbReference>
<dbReference type="KEGG" id="crb:17900395"/>
<evidence type="ECO:0000256" key="4">
    <source>
        <dbReference type="ARBA" id="ARBA00023027"/>
    </source>
</evidence>
<dbReference type="PROSITE" id="PS50104">
    <property type="entry name" value="TIR"/>
    <property type="match status" value="1"/>
</dbReference>
<dbReference type="Pfam" id="PF01582">
    <property type="entry name" value="TIR"/>
    <property type="match status" value="1"/>
</dbReference>
<reference evidence="6" key="2">
    <citation type="journal article" date="2013" name="Nat. Genet.">
        <title>Genome sequencing of Capsella rubella.</title>
        <authorList>
            <person name="Schmutz J."/>
            <person name="Prochnik S."/>
            <person name="Nordborg M."/>
            <person name="Weigel D."/>
            <person name="Rokhsar D."/>
            <person name="Wright S."/>
        </authorList>
    </citation>
    <scope>NUCLEOTIDE SEQUENCE</scope>
</reference>
<evidence type="ECO:0000313" key="7">
    <source>
        <dbReference type="Proteomes" id="UP000029121"/>
    </source>
</evidence>
<dbReference type="GO" id="GO:0007165">
    <property type="term" value="P:signal transduction"/>
    <property type="evidence" value="ECO:0007669"/>
    <property type="project" value="InterPro"/>
</dbReference>
<dbReference type="InterPro" id="IPR044974">
    <property type="entry name" value="Disease_R_plants"/>
</dbReference>
<keyword evidence="1" id="KW-0433">Leucine-rich repeat</keyword>
<dbReference type="EMBL" id="KB870805">
    <property type="protein sequence ID" value="EOA39487.1"/>
    <property type="molecule type" value="Genomic_DNA"/>
</dbReference>
<dbReference type="SUPFAM" id="SSF52058">
    <property type="entry name" value="L domain-like"/>
    <property type="match status" value="2"/>
</dbReference>
<sequence length="1371" mass="154990">METEVVSKPHRLKFDVFLSFRGEDTRHNITERLYDALNRKEKVRVFRDNEGMERGDEIAPSLVAAMEDSAASVVVLSPRYADSHWCLDELAMLCSLRASLKRPMIPIFYEVDPSHVRKQSDHFVKDFEKHSKRFGEEKIERWRGAMKLVGNLSGFVWREDSADDDMIGLVVKRVLAEVSNTPETVGEYTVGLESRVQDLMDMFDVESSSGVQILGIYGMGGIGKTTLSKAFYNKIIGNFNHRVFIKNVRERSSDQDGIVNLQKEFINVLTSLVPQIEDVDRGREKIKENVPEKKILAVLDDVDNINQVDALVGETRWYGEGSLIIIITRDEEILSKLSVTQQYEVQCLTEEQALKLFSYHSLRKEKPTESLLDLSTKIVRISGYLPLAVEVFGSLLFDKKGVKEWQIQLGKLKNTQPDNLKDVLALSFESLDDEEKKVFLDIACLFLRMQMTKEEVVEVLKGCGFNAEAALSVLRQKSLIKIFADNTLWMHDQIRDMGRQMDLIEIPGDSTMRSRFWDRTEIMTLLNNMKGTSSIQGIIFDFKKKTSWDSSAEDIAVRNLQNNPGIKSMYSYLKNKFIPFQEEEKPKCYEITIRVEPFVPMNKLRLLQINHVNLEGNLKLLPSELKWIQWKGCPLENLPPDFLAGQIAVVDLSESRIRRVQNIHSKGVDENLKVLNLRGCHSLEAIPDLSNHKALEKLVLERCNLLVKVPRSVGNLKTLLQLDLRNCSNLSKFLVDVSGLKRLEKLFLSGCSNLSVLPENIGAMPCLKELLLDGTAIKNLPESIYRLENLEKLSLKGCRSIKELPLCIGTLTSLEELYLDGTGLQTLPNSIGYLKSLQKLHLMHCASLSKIPDTINELKSLKELFLNGSAMEELPLSPGSLQCLTDFSVGGCNFLKQIPSSIGGLNSLLQLQLDKTPIETLPEEIGALHFIRKLELRNCKSLKVLPESIRDMDTLHSLYLEGSSIEKLPEEFGKLENLVLLRMNNCKKLKRLPESFGDLKSLHHLFMQETSVTKLPESFGNLSNLRVLKMLKKPLFRSSESEEPHFVEVPNSFSNLLLLEDLDARSCGISGKIPDVLEKMSSVKILNLGNNYFHSLPTSLKGLSNLKNLSLYDCRELKCLPPLPWKLEQLTLANCFSLESISNLSNLKILHELNFTNCEKVIDIPGLEHLTALQRLYMSGCNSTCSLAVKKRLSKASLKLLRNLSLPGNRIPDWFSQGPVTFLAQPNRELTGVDLAVVVALKHETRDDYQLPDVVEVQAQILKLGEALCTHTLNLSGVPRTSNDQLHICRYSALHPMFMTIKDGYTIQVIKRQPPIKQGVELKIHGIHLVYEGDDDFKGEEHLLTETQQSVSQKLASFFRSFKGGEASSES</sequence>
<dbReference type="InterPro" id="IPR003591">
    <property type="entry name" value="Leu-rich_rpt_typical-subtyp"/>
</dbReference>
<dbReference type="GO" id="GO:0051707">
    <property type="term" value="P:response to other organism"/>
    <property type="evidence" value="ECO:0007669"/>
    <property type="project" value="UniProtKB-ARBA"/>
</dbReference>
<proteinExistence type="predicted"/>
<dbReference type="Gene3D" id="3.40.50.10140">
    <property type="entry name" value="Toll/interleukin-1 receptor homology (TIR) domain"/>
    <property type="match status" value="1"/>
</dbReference>
<dbReference type="EMBL" id="KB870805">
    <property type="protein sequence ID" value="EOA39486.1"/>
    <property type="molecule type" value="Genomic_DNA"/>
</dbReference>
<dbReference type="InterPro" id="IPR032675">
    <property type="entry name" value="LRR_dom_sf"/>
</dbReference>
<keyword evidence="7" id="KW-1185">Reference proteome</keyword>
<dbReference type="InterPro" id="IPR035897">
    <property type="entry name" value="Toll_tir_struct_dom_sf"/>
</dbReference>
<keyword evidence="2" id="KW-0677">Repeat</keyword>
<evidence type="ECO:0000256" key="2">
    <source>
        <dbReference type="ARBA" id="ARBA00022737"/>
    </source>
</evidence>
<dbReference type="Pfam" id="PF23598">
    <property type="entry name" value="LRR_14"/>
    <property type="match status" value="2"/>
</dbReference>
<dbReference type="OrthoDB" id="2018313at2759"/>
<accession>R0GU79</accession>
<dbReference type="SUPFAM" id="SSF52540">
    <property type="entry name" value="P-loop containing nucleoside triphosphate hydrolases"/>
    <property type="match status" value="1"/>
</dbReference>
<dbReference type="SMART" id="SM00369">
    <property type="entry name" value="LRR_TYP"/>
    <property type="match status" value="7"/>
</dbReference>
<dbReference type="InterPro" id="IPR058192">
    <property type="entry name" value="WHD_ROQ1-like"/>
</dbReference>
<evidence type="ECO:0000256" key="1">
    <source>
        <dbReference type="ARBA" id="ARBA00022614"/>
    </source>
</evidence>
<dbReference type="Gene3D" id="1.10.8.430">
    <property type="entry name" value="Helical domain of apoptotic protease-activating factors"/>
    <property type="match status" value="1"/>
</dbReference>
<evidence type="ECO:0000256" key="3">
    <source>
        <dbReference type="ARBA" id="ARBA00022821"/>
    </source>
</evidence>
<dbReference type="SUPFAM" id="SSF46785">
    <property type="entry name" value="Winged helix' DNA-binding domain"/>
    <property type="match status" value="1"/>
</dbReference>
<dbReference type="STRING" id="81985.R0GU79"/>
<gene>
    <name evidence="6" type="ORF">CARUB_v10008094mg</name>
</gene>
<protein>
    <recommendedName>
        <fullName evidence="5">TIR domain-containing protein</fullName>
    </recommendedName>
</protein>
<dbReference type="Proteomes" id="UP000029121">
    <property type="component" value="Unassembled WGS sequence"/>
</dbReference>
<dbReference type="InterPro" id="IPR042197">
    <property type="entry name" value="Apaf_helical"/>
</dbReference>
<evidence type="ECO:0000313" key="6">
    <source>
        <dbReference type="EMBL" id="EOA39487.1"/>
    </source>
</evidence>
<dbReference type="eggNOG" id="ENOG502QQJE">
    <property type="taxonomic scope" value="Eukaryota"/>
</dbReference>
<dbReference type="SMART" id="SM00255">
    <property type="entry name" value="TIR"/>
    <property type="match status" value="1"/>
</dbReference>
<dbReference type="InterPro" id="IPR036390">
    <property type="entry name" value="WH_DNA-bd_sf"/>
</dbReference>
<dbReference type="InterPro" id="IPR002182">
    <property type="entry name" value="NB-ARC"/>
</dbReference>
<dbReference type="InterPro" id="IPR000157">
    <property type="entry name" value="TIR_dom"/>
</dbReference>
<organism evidence="6 7">
    <name type="scientific">Capsella rubella</name>
    <dbReference type="NCBI Taxonomy" id="81985"/>
    <lineage>
        <taxon>Eukaryota</taxon>
        <taxon>Viridiplantae</taxon>
        <taxon>Streptophyta</taxon>
        <taxon>Embryophyta</taxon>
        <taxon>Tracheophyta</taxon>
        <taxon>Spermatophyta</taxon>
        <taxon>Magnoliopsida</taxon>
        <taxon>eudicotyledons</taxon>
        <taxon>Gunneridae</taxon>
        <taxon>Pentapetalae</taxon>
        <taxon>rosids</taxon>
        <taxon>malvids</taxon>
        <taxon>Brassicales</taxon>
        <taxon>Brassicaceae</taxon>
        <taxon>Camelineae</taxon>
        <taxon>Capsella</taxon>
    </lineage>
</organism>
<dbReference type="PANTHER" id="PTHR11017:SF385">
    <property type="entry name" value="DISEASE RESISTANCE PROTEIN (TIR-NBS-LRR CLASS)-RELATED"/>
    <property type="match status" value="1"/>
</dbReference>
<dbReference type="Gene3D" id="3.40.50.300">
    <property type="entry name" value="P-loop containing nucleotide triphosphate hydrolases"/>
    <property type="match status" value="1"/>
</dbReference>
<dbReference type="Pfam" id="PF00931">
    <property type="entry name" value="NB-ARC"/>
    <property type="match status" value="1"/>
</dbReference>
<feature type="domain" description="TIR" evidence="5">
    <location>
        <begin position="12"/>
        <end position="178"/>
    </location>
</feature>
<keyword evidence="3" id="KW-0611">Plant defense</keyword>
<dbReference type="Gene3D" id="3.80.10.10">
    <property type="entry name" value="Ribonuclease Inhibitor"/>
    <property type="match status" value="3"/>
</dbReference>
<dbReference type="InterPro" id="IPR027417">
    <property type="entry name" value="P-loop_NTPase"/>
</dbReference>
<evidence type="ECO:0000259" key="5">
    <source>
        <dbReference type="PROSITE" id="PS50104"/>
    </source>
</evidence>
<dbReference type="SUPFAM" id="SSF52200">
    <property type="entry name" value="Toll/Interleukin receptor TIR domain"/>
    <property type="match status" value="1"/>
</dbReference>